<evidence type="ECO:0000256" key="4">
    <source>
        <dbReference type="PIRSR" id="PIRSR640198-2"/>
    </source>
</evidence>
<feature type="domain" description="Fido" evidence="5">
    <location>
        <begin position="179"/>
        <end position="333"/>
    </location>
</feature>
<dbReference type="EMBL" id="JMPJ01000026">
    <property type="protein sequence ID" value="KFC84567.1"/>
    <property type="molecule type" value="Genomic_DNA"/>
</dbReference>
<dbReference type="GO" id="GO:0005524">
    <property type="term" value="F:ATP binding"/>
    <property type="evidence" value="ECO:0007669"/>
    <property type="project" value="UniProtKB-KW"/>
</dbReference>
<dbReference type="Pfam" id="PF02661">
    <property type="entry name" value="Fic"/>
    <property type="match status" value="1"/>
</dbReference>
<keyword evidence="4" id="KW-0067">ATP-binding</keyword>
<dbReference type="Pfam" id="PF08220">
    <property type="entry name" value="HTH_DeoR"/>
    <property type="match status" value="1"/>
</dbReference>
<dbReference type="CDD" id="cd00090">
    <property type="entry name" value="HTH_ARSR"/>
    <property type="match status" value="1"/>
</dbReference>
<dbReference type="SUPFAM" id="SSF140931">
    <property type="entry name" value="Fic-like"/>
    <property type="match status" value="1"/>
</dbReference>
<reference evidence="6 7" key="1">
    <citation type="submission" date="2014-05" db="EMBL/GenBank/DDBJ databases">
        <title>ATOL: Assembling a taxonomically balanced genome-scale reconstruction of the evolutionary history of the Enterobacteriaceae.</title>
        <authorList>
            <person name="Plunkett G.III."/>
            <person name="Neeno-Eckwall E.C."/>
            <person name="Glasner J.D."/>
            <person name="Perna N.T."/>
        </authorList>
    </citation>
    <scope>NUCLEOTIDE SEQUENCE [LARGE SCALE GENOMIC DNA]</scope>
    <source>
        <strain evidence="6 7">ATCC 33852</strain>
    </source>
</reference>
<dbReference type="InterPro" id="IPR011991">
    <property type="entry name" value="ArsR-like_HTH"/>
</dbReference>
<dbReference type="OrthoDB" id="9807853at2"/>
<feature type="binding site" evidence="4">
    <location>
        <begin position="213"/>
        <end position="222"/>
    </location>
    <ligand>
        <name>ATP</name>
        <dbReference type="ChEBI" id="CHEBI:30616"/>
    </ligand>
</feature>
<accession>A0A085GLH2</accession>
<dbReference type="InterPro" id="IPR036390">
    <property type="entry name" value="WH_DNA-bd_sf"/>
</dbReference>
<dbReference type="PANTHER" id="PTHR13504">
    <property type="entry name" value="FIDO DOMAIN-CONTAINING PROTEIN DDB_G0283145"/>
    <property type="match status" value="1"/>
</dbReference>
<dbReference type="InterPro" id="IPR036597">
    <property type="entry name" value="Fido-like_dom_sf"/>
</dbReference>
<feature type="binding site" evidence="4">
    <location>
        <begin position="275"/>
        <end position="282"/>
    </location>
    <ligand>
        <name>ATP</name>
        <dbReference type="ChEBI" id="CHEBI:30616"/>
    </ligand>
</feature>
<feature type="active site" evidence="3">
    <location>
        <position position="271"/>
    </location>
</feature>
<organism evidence="6 7">
    <name type="scientific">Ewingella americana (strain ATCC 33852 / DSM 4580 / CCUG 14506 / JCM 5911 / LMG 7869 / NCTC 12157 / CDC 1468-78)</name>
    <dbReference type="NCBI Taxonomy" id="910964"/>
    <lineage>
        <taxon>Bacteria</taxon>
        <taxon>Pseudomonadati</taxon>
        <taxon>Pseudomonadota</taxon>
        <taxon>Gammaproteobacteria</taxon>
        <taxon>Enterobacterales</taxon>
        <taxon>Yersiniaceae</taxon>
        <taxon>Ewingella</taxon>
    </lineage>
</organism>
<protein>
    <recommendedName>
        <fullName evidence="5">Fido domain-containing protein</fullName>
    </recommendedName>
</protein>
<dbReference type="Gene3D" id="1.10.10.10">
    <property type="entry name" value="Winged helix-like DNA-binding domain superfamily/Winged helix DNA-binding domain"/>
    <property type="match status" value="1"/>
</dbReference>
<dbReference type="InterPro" id="IPR003812">
    <property type="entry name" value="Fido"/>
</dbReference>
<evidence type="ECO:0000259" key="5">
    <source>
        <dbReference type="PROSITE" id="PS51459"/>
    </source>
</evidence>
<name>A0A085GLH2_EWIA3</name>
<dbReference type="PROSITE" id="PS51459">
    <property type="entry name" value="FIDO"/>
    <property type="match status" value="1"/>
</dbReference>
<evidence type="ECO:0000256" key="1">
    <source>
        <dbReference type="ARBA" id="ARBA00023015"/>
    </source>
</evidence>
<keyword evidence="1" id="KW-0805">Transcription regulation</keyword>
<dbReference type="Gene3D" id="1.10.3290.10">
    <property type="entry name" value="Fido-like domain"/>
    <property type="match status" value="1"/>
</dbReference>
<dbReference type="GeneID" id="78379172"/>
<dbReference type="GO" id="GO:0003700">
    <property type="term" value="F:DNA-binding transcription factor activity"/>
    <property type="evidence" value="ECO:0007669"/>
    <property type="project" value="InterPro"/>
</dbReference>
<evidence type="ECO:0000256" key="2">
    <source>
        <dbReference type="ARBA" id="ARBA00023163"/>
    </source>
</evidence>
<dbReference type="InterPro" id="IPR036388">
    <property type="entry name" value="WH-like_DNA-bd_sf"/>
</dbReference>
<dbReference type="SUPFAM" id="SSF46785">
    <property type="entry name" value="Winged helix' DNA-binding domain"/>
    <property type="match status" value="1"/>
</dbReference>
<keyword evidence="2" id="KW-0804">Transcription</keyword>
<dbReference type="RefSeq" id="WP_051899403.1">
    <property type="nucleotide sequence ID" value="NZ_JMPJ01000026.1"/>
</dbReference>
<dbReference type="InterPro" id="IPR040198">
    <property type="entry name" value="Fido_containing"/>
</dbReference>
<gene>
    <name evidence="6" type="ORF">GEAM_0829</name>
</gene>
<keyword evidence="4" id="KW-0547">Nucleotide-binding</keyword>
<proteinExistence type="predicted"/>
<keyword evidence="7" id="KW-1185">Reference proteome</keyword>
<dbReference type="PANTHER" id="PTHR13504:SF38">
    <property type="entry name" value="FIDO DOMAIN-CONTAINING PROTEIN"/>
    <property type="match status" value="1"/>
</dbReference>
<dbReference type="STRING" id="910964.GEAM_0829"/>
<dbReference type="eggNOG" id="COG3177">
    <property type="taxonomic scope" value="Bacteria"/>
</dbReference>
<dbReference type="InterPro" id="IPR001034">
    <property type="entry name" value="DeoR_HTH"/>
</dbReference>
<comment type="caution">
    <text evidence="6">The sequence shown here is derived from an EMBL/GenBank/DDBJ whole genome shotgun (WGS) entry which is preliminary data.</text>
</comment>
<evidence type="ECO:0000256" key="3">
    <source>
        <dbReference type="PIRSR" id="PIRSR640198-1"/>
    </source>
</evidence>
<evidence type="ECO:0000313" key="7">
    <source>
        <dbReference type="Proteomes" id="UP000028640"/>
    </source>
</evidence>
<sequence>MKVKRPPKLLAVGEIPGDALTATFPLVSMLNEKGQYLHWDALRHRVPAGINPQIFWSLTTMVRRANGRLLTLNGYDFNQLAFLNITPQMQQTISMVDRLATSGGESELLEPLFASRHLLEELRAEESISSSQLEGAATTSRVALEMIKVNRAPRDESEKMIMGNFHMMEYVNAHCSEDLSLANFKELHAIAVGEINDQKYRPGEFRHSDDVVVADVQNEIIHHPPTYTEVELRLSLLFQWANKPHERLEGKEYLHPLIKACILHFMIGFIHPFNDGNGRAARALFYWYMLRCGYSAFRHISISKLLKNASTAYAKSYCYSETDDMDLTYFVDYQCGIVGRALNEYVDYIHHMVKVRAELNAFLYESEIGATLNERQKNLLNVAFARPENIFTVAEVRERLGVSDNTARKDLTVLAELGLLRTHKDGKETVYVSPKSLPQVSQWKNQARPKGSAW</sequence>
<dbReference type="Proteomes" id="UP000028640">
    <property type="component" value="Unassembled WGS sequence"/>
</dbReference>
<evidence type="ECO:0000313" key="6">
    <source>
        <dbReference type="EMBL" id="KFC84567.1"/>
    </source>
</evidence>
<dbReference type="AlphaFoldDB" id="A0A085GLH2"/>